<name>A0A9W5VBI0_BACCE</name>
<keyword evidence="1" id="KW-0472">Membrane</keyword>
<reference evidence="2 3" key="1">
    <citation type="submission" date="2012-12" db="EMBL/GenBank/DDBJ databases">
        <title>The Genome Sequence of Bacillus cereus ISP2954.</title>
        <authorList>
            <consortium name="The Broad Institute Genome Sequencing Platform"/>
            <consortium name="The Broad Institute Genome Sequencing Center for Infectious Disease"/>
            <person name="Feldgarden M."/>
            <person name="Van der Auwera G.A."/>
            <person name="Mahillon J."/>
            <person name="Duprez V."/>
            <person name="Timmery S."/>
            <person name="Mattelet C."/>
            <person name="Dierick K."/>
            <person name="Sun M."/>
            <person name="Yu Z."/>
            <person name="Zhu L."/>
            <person name="Hu X."/>
            <person name="Shank E.B."/>
            <person name="Swiecicka I."/>
            <person name="Hansen B.M."/>
            <person name="Andrup L."/>
            <person name="Walker B."/>
            <person name="Young S.K."/>
            <person name="Zeng Q."/>
            <person name="Gargeya S."/>
            <person name="Fitzgerald M."/>
            <person name="Haas B."/>
            <person name="Abouelleil A."/>
            <person name="Alvarado L."/>
            <person name="Arachchi H.M."/>
            <person name="Berlin A.M."/>
            <person name="Chapman S.B."/>
            <person name="Dewar J."/>
            <person name="Goldberg J."/>
            <person name="Griggs A."/>
            <person name="Gujja S."/>
            <person name="Hansen M."/>
            <person name="Howarth C."/>
            <person name="Imamovic A."/>
            <person name="Larimer J."/>
            <person name="McCowan C."/>
            <person name="Murphy C."/>
            <person name="Neiman D."/>
            <person name="Pearson M."/>
            <person name="Priest M."/>
            <person name="Roberts A."/>
            <person name="Saif S."/>
            <person name="Shea T."/>
            <person name="Sisk P."/>
            <person name="Sykes S."/>
            <person name="Wortman J."/>
            <person name="Nusbaum C."/>
            <person name="Birren B."/>
        </authorList>
    </citation>
    <scope>NUCLEOTIDE SEQUENCE [LARGE SCALE GENOMIC DNA]</scope>
    <source>
        <strain evidence="2 3">ISP2954</strain>
    </source>
</reference>
<keyword evidence="1" id="KW-0812">Transmembrane</keyword>
<feature type="transmembrane region" description="Helical" evidence="1">
    <location>
        <begin position="12"/>
        <end position="38"/>
    </location>
</feature>
<evidence type="ECO:0000256" key="1">
    <source>
        <dbReference type="SAM" id="Phobius"/>
    </source>
</evidence>
<dbReference type="EMBL" id="AHEJ01000137">
    <property type="protein sequence ID" value="EOP49279.1"/>
    <property type="molecule type" value="Genomic_DNA"/>
</dbReference>
<sequence>MEQVIKIEEKPFAFIEGCINALILVIPFWLIIGFVVYVKL</sequence>
<dbReference type="GeneID" id="79382476"/>
<dbReference type="RefSeq" id="WP_000438633.1">
    <property type="nucleotide sequence ID" value="NZ_KB976785.1"/>
</dbReference>
<evidence type="ECO:0000313" key="2">
    <source>
        <dbReference type="EMBL" id="EOP49279.1"/>
    </source>
</evidence>
<proteinExistence type="predicted"/>
<dbReference type="AlphaFoldDB" id="A0A9W5VBI0"/>
<organism evidence="2 3">
    <name type="scientific">Bacillus cereus ISP2954</name>
    <dbReference type="NCBI Taxonomy" id="1053215"/>
    <lineage>
        <taxon>Bacteria</taxon>
        <taxon>Bacillati</taxon>
        <taxon>Bacillota</taxon>
        <taxon>Bacilli</taxon>
        <taxon>Bacillales</taxon>
        <taxon>Bacillaceae</taxon>
        <taxon>Bacillus</taxon>
        <taxon>Bacillus cereus group</taxon>
    </lineage>
</organism>
<keyword evidence="1" id="KW-1133">Transmembrane helix</keyword>
<accession>A0A9W5VBI0</accession>
<dbReference type="Proteomes" id="UP000013989">
    <property type="component" value="Unassembled WGS sequence"/>
</dbReference>
<gene>
    <name evidence="2" type="ORF">IGU_06034</name>
</gene>
<evidence type="ECO:0000313" key="3">
    <source>
        <dbReference type="Proteomes" id="UP000013989"/>
    </source>
</evidence>
<comment type="caution">
    <text evidence="2">The sequence shown here is derived from an EMBL/GenBank/DDBJ whole genome shotgun (WGS) entry which is preliminary data.</text>
</comment>
<protein>
    <submittedName>
        <fullName evidence="2">Uncharacterized protein</fullName>
    </submittedName>
</protein>